<comment type="similarity">
    <text evidence="1 3">Belongs to the short-chain dehydrogenases/reductases (SDR) family.</text>
</comment>
<dbReference type="Pfam" id="PF00106">
    <property type="entry name" value="adh_short"/>
    <property type="match status" value="1"/>
</dbReference>
<keyword evidence="2" id="KW-0560">Oxidoreductase</keyword>
<dbReference type="PRINTS" id="PR00081">
    <property type="entry name" value="GDHRDH"/>
</dbReference>
<dbReference type="EMBL" id="VXIT01000011">
    <property type="protein sequence ID" value="KAA6409328.1"/>
    <property type="molecule type" value="Genomic_DNA"/>
</dbReference>
<dbReference type="Proteomes" id="UP000324767">
    <property type="component" value="Unassembled WGS sequence"/>
</dbReference>
<proteinExistence type="inferred from homology"/>
<dbReference type="InterPro" id="IPR002347">
    <property type="entry name" value="SDR_fam"/>
</dbReference>
<comment type="caution">
    <text evidence="4">The sequence shown here is derived from an EMBL/GenBank/DDBJ whole genome shotgun (WGS) entry which is preliminary data.</text>
</comment>
<dbReference type="InterPro" id="IPR036291">
    <property type="entry name" value="NAD(P)-bd_dom_sf"/>
</dbReference>
<protein>
    <submittedName>
        <fullName evidence="4">Short-chain type</fullName>
    </submittedName>
</protein>
<organism evidence="4 5">
    <name type="scientific">Lasallia pustulata</name>
    <dbReference type="NCBI Taxonomy" id="136370"/>
    <lineage>
        <taxon>Eukaryota</taxon>
        <taxon>Fungi</taxon>
        <taxon>Dikarya</taxon>
        <taxon>Ascomycota</taxon>
        <taxon>Pezizomycotina</taxon>
        <taxon>Lecanoromycetes</taxon>
        <taxon>OSLEUM clade</taxon>
        <taxon>Umbilicariomycetidae</taxon>
        <taxon>Umbilicariales</taxon>
        <taxon>Umbilicariaceae</taxon>
        <taxon>Lasallia</taxon>
    </lineage>
</organism>
<dbReference type="GO" id="GO:0016616">
    <property type="term" value="F:oxidoreductase activity, acting on the CH-OH group of donors, NAD or NADP as acceptor"/>
    <property type="evidence" value="ECO:0007669"/>
    <property type="project" value="TreeGrafter"/>
</dbReference>
<evidence type="ECO:0000256" key="1">
    <source>
        <dbReference type="ARBA" id="ARBA00006484"/>
    </source>
</evidence>
<evidence type="ECO:0000313" key="4">
    <source>
        <dbReference type="EMBL" id="KAA6409328.1"/>
    </source>
</evidence>
<reference evidence="4 5" key="1">
    <citation type="submission" date="2019-09" db="EMBL/GenBank/DDBJ databases">
        <title>The hologenome of the rock-dwelling lichen Lasallia pustulata.</title>
        <authorList>
            <person name="Greshake Tzovaras B."/>
            <person name="Segers F."/>
            <person name="Bicker A."/>
            <person name="Dal Grande F."/>
            <person name="Otte J."/>
            <person name="Hankeln T."/>
            <person name="Schmitt I."/>
            <person name="Ebersberger I."/>
        </authorList>
    </citation>
    <scope>NUCLEOTIDE SEQUENCE [LARGE SCALE GENOMIC DNA]</scope>
    <source>
        <strain evidence="4">A1-1</strain>
    </source>
</reference>
<dbReference type="CDD" id="cd05233">
    <property type="entry name" value="SDR_c"/>
    <property type="match status" value="1"/>
</dbReference>
<dbReference type="SUPFAM" id="SSF51735">
    <property type="entry name" value="NAD(P)-binding Rossmann-fold domains"/>
    <property type="match status" value="1"/>
</dbReference>
<dbReference type="PRINTS" id="PR00080">
    <property type="entry name" value="SDRFAMILY"/>
</dbReference>
<dbReference type="PANTHER" id="PTHR42760:SF37">
    <property type="entry name" value="CLAVALDEHYDE DEHYDROGENASE"/>
    <property type="match status" value="1"/>
</dbReference>
<dbReference type="PANTHER" id="PTHR42760">
    <property type="entry name" value="SHORT-CHAIN DEHYDROGENASES/REDUCTASES FAMILY MEMBER"/>
    <property type="match status" value="1"/>
</dbReference>
<dbReference type="OrthoDB" id="1933717at2759"/>
<evidence type="ECO:0000256" key="3">
    <source>
        <dbReference type="RuleBase" id="RU000363"/>
    </source>
</evidence>
<name>A0A5M8PKD2_9LECA</name>
<gene>
    <name evidence="4" type="ORF">FRX48_06881</name>
</gene>
<sequence length="303" mass="32889">MPPPKGTLNILEGPGDYSVTSIIHNDTYPEIHPAKVDFSGKAVFITGGSKGLGRSMALSFAKAGASYIAVGARSDMSQLAKDVKAAAVSANRRAPKFLPTKLDVTNEHSVKKAAAEVEKEFGKLDILVNNAGILGKFGLLAESNPEEWWQVLDVNVRGPYLVTRAFLPALLKGKEKYIINVASVGAHLVNPALSAYQVSKLGLLRLSQLINAEYVSQGVVSFCIHPGNCPTDIMGGPEGLPDHLKPIFVETPELSADSIVYLTSEKRDWLGGRYINCTWDLPELLAKKDEIVEKDTLKVRLFY</sequence>
<evidence type="ECO:0000256" key="2">
    <source>
        <dbReference type="ARBA" id="ARBA00023002"/>
    </source>
</evidence>
<evidence type="ECO:0000313" key="5">
    <source>
        <dbReference type="Proteomes" id="UP000324767"/>
    </source>
</evidence>
<accession>A0A5M8PKD2</accession>
<dbReference type="AlphaFoldDB" id="A0A5M8PKD2"/>
<dbReference type="Gene3D" id="3.40.50.720">
    <property type="entry name" value="NAD(P)-binding Rossmann-like Domain"/>
    <property type="match status" value="1"/>
</dbReference>